<name>A0A6P6S2T9_9EIME</name>
<accession>A0A6P6S2T9</accession>
<evidence type="ECO:0000313" key="2">
    <source>
        <dbReference type="RefSeq" id="XP_026193590.1"/>
    </source>
</evidence>
<dbReference type="RefSeq" id="XP_026193590.1">
    <property type="nucleotide sequence ID" value="XM_026337805.1"/>
</dbReference>
<proteinExistence type="predicted"/>
<dbReference type="AlphaFoldDB" id="A0A6P6S2T9"/>
<gene>
    <name evidence="2" type="primary">LOC113147392</name>
</gene>
<sequence>MLEALGFATSPAAAAATASLAADSNALALAVLRQHTRTSVEAANVRAAAAVTLGALASSGASSESVGFAAEAPAGSAAAALDDSCEAPTALAGDAAAALRILQQQSCWQRLQQWRGDRMQLEQWLADSAVALGLLQLLTLAYYLSPKSSRSSNAEPALEAEESAAAAFSRPPPAAALAAKAAPDALHFIVEGTAICLDTASSSPQQRLRLDSGTTFLRLLYSDMQCDLRFCSTSGAVLLRCLWLPPRLQQLLQEAVGAHVGDLLLLLPLLRSLALCMRFAEQAEAAGAAVVPAAEVGAATWRPPLQTAAAPAAAAAVLLPPGNPAKAAAPPSSTQPPGSVLSTEAIDALRRLLHCDAAAAAAACAAAAAAAAAAGDAEVAATELSLTGTAPKAAFRCCCEKRK</sequence>
<keyword evidence="1" id="KW-1185">Reference proteome</keyword>
<dbReference type="Proteomes" id="UP000515125">
    <property type="component" value="Unplaced"/>
</dbReference>
<dbReference type="GeneID" id="113147392"/>
<reference evidence="2" key="1">
    <citation type="submission" date="2025-08" db="UniProtKB">
        <authorList>
            <consortium name="RefSeq"/>
        </authorList>
    </citation>
    <scope>IDENTIFICATION</scope>
</reference>
<evidence type="ECO:0000313" key="1">
    <source>
        <dbReference type="Proteomes" id="UP000515125"/>
    </source>
</evidence>
<organism evidence="1 2">
    <name type="scientific">Cyclospora cayetanensis</name>
    <dbReference type="NCBI Taxonomy" id="88456"/>
    <lineage>
        <taxon>Eukaryota</taxon>
        <taxon>Sar</taxon>
        <taxon>Alveolata</taxon>
        <taxon>Apicomplexa</taxon>
        <taxon>Conoidasida</taxon>
        <taxon>Coccidia</taxon>
        <taxon>Eucoccidiorida</taxon>
        <taxon>Eimeriorina</taxon>
        <taxon>Eimeriidae</taxon>
        <taxon>Cyclospora</taxon>
    </lineage>
</organism>
<protein>
    <submittedName>
        <fullName evidence="2">Uncharacterized protein LOC113147392</fullName>
    </submittedName>
</protein>